<accession>A0A4R5L9L9</accession>
<keyword evidence="2 3" id="KW-0378">Hydrolase</keyword>
<dbReference type="Pfam" id="PF00293">
    <property type="entry name" value="NUDIX"/>
    <property type="match status" value="1"/>
</dbReference>
<evidence type="ECO:0000313" key="6">
    <source>
        <dbReference type="Proteomes" id="UP000295606"/>
    </source>
</evidence>
<protein>
    <submittedName>
        <fullName evidence="5">NUDIX domain-containing protein</fullName>
    </submittedName>
</protein>
<evidence type="ECO:0000256" key="1">
    <source>
        <dbReference type="ARBA" id="ARBA00001946"/>
    </source>
</evidence>
<dbReference type="Gene3D" id="3.90.79.10">
    <property type="entry name" value="Nucleoside Triphosphate Pyrophosphohydrolase"/>
    <property type="match status" value="1"/>
</dbReference>
<dbReference type="PROSITE" id="PS51462">
    <property type="entry name" value="NUDIX"/>
    <property type="match status" value="1"/>
</dbReference>
<dbReference type="Proteomes" id="UP000295606">
    <property type="component" value="Unassembled WGS sequence"/>
</dbReference>
<proteinExistence type="inferred from homology"/>
<comment type="similarity">
    <text evidence="3">Belongs to the Nudix hydrolase family.</text>
</comment>
<organism evidence="5 6">
    <name type="scientific">Paraburkholderia guartelaensis</name>
    <dbReference type="NCBI Taxonomy" id="2546446"/>
    <lineage>
        <taxon>Bacteria</taxon>
        <taxon>Pseudomonadati</taxon>
        <taxon>Pseudomonadota</taxon>
        <taxon>Betaproteobacteria</taxon>
        <taxon>Burkholderiales</taxon>
        <taxon>Burkholderiaceae</taxon>
        <taxon>Paraburkholderia</taxon>
    </lineage>
</organism>
<comment type="cofactor">
    <cofactor evidence="1">
        <name>Mg(2+)</name>
        <dbReference type="ChEBI" id="CHEBI:18420"/>
    </cofactor>
</comment>
<evidence type="ECO:0000313" key="5">
    <source>
        <dbReference type="EMBL" id="TDG05723.1"/>
    </source>
</evidence>
<dbReference type="PANTHER" id="PTHR16099">
    <property type="entry name" value="8-OXO-DGTP DIPHOSPHATES NUDT15"/>
    <property type="match status" value="1"/>
</dbReference>
<feature type="domain" description="Nudix hydrolase" evidence="4">
    <location>
        <begin position="20"/>
        <end position="145"/>
    </location>
</feature>
<dbReference type="InterPro" id="IPR000086">
    <property type="entry name" value="NUDIX_hydrolase_dom"/>
</dbReference>
<evidence type="ECO:0000256" key="2">
    <source>
        <dbReference type="ARBA" id="ARBA00022801"/>
    </source>
</evidence>
<dbReference type="GO" id="GO:0005829">
    <property type="term" value="C:cytosol"/>
    <property type="evidence" value="ECO:0007669"/>
    <property type="project" value="TreeGrafter"/>
</dbReference>
<dbReference type="InterPro" id="IPR020084">
    <property type="entry name" value="NUDIX_hydrolase_CS"/>
</dbReference>
<dbReference type="EMBL" id="SMOD01000019">
    <property type="protein sequence ID" value="TDG05723.1"/>
    <property type="molecule type" value="Genomic_DNA"/>
</dbReference>
<name>A0A4R5L9L9_9BURK</name>
<comment type="caution">
    <text evidence="5">The sequence shown here is derived from an EMBL/GenBank/DDBJ whole genome shotgun (WGS) entry which is preliminary data.</text>
</comment>
<evidence type="ECO:0000256" key="3">
    <source>
        <dbReference type="RuleBase" id="RU003476"/>
    </source>
</evidence>
<dbReference type="GO" id="GO:0035539">
    <property type="term" value="F:8-oxo-7,8-dihydrodeoxyguanosine triphosphate pyrophosphatase activity"/>
    <property type="evidence" value="ECO:0007669"/>
    <property type="project" value="TreeGrafter"/>
</dbReference>
<dbReference type="OrthoDB" id="9804442at2"/>
<reference evidence="5 6" key="1">
    <citation type="submission" date="2019-03" db="EMBL/GenBank/DDBJ databases">
        <title>Paraburkholderia sp. isolated from native Mimosa gymnas in Guartela State Park, Brazil.</title>
        <authorList>
            <person name="Paulitsch F."/>
            <person name="Hungria M."/>
            <person name="Delamuta J.R.M."/>
            <person name="Ribeiro R.A."/>
            <person name="Dall'Agnol R."/>
            <person name="Silva J.S.B."/>
        </authorList>
    </citation>
    <scope>NUCLEOTIDE SEQUENCE [LARGE SCALE GENOMIC DNA]</scope>
    <source>
        <strain evidence="5 6">CNPSo 3008</strain>
    </source>
</reference>
<dbReference type="GO" id="GO:0006203">
    <property type="term" value="P:dGTP catabolic process"/>
    <property type="evidence" value="ECO:0007669"/>
    <property type="project" value="TreeGrafter"/>
</dbReference>
<evidence type="ECO:0000259" key="4">
    <source>
        <dbReference type="PROSITE" id="PS51462"/>
    </source>
</evidence>
<sequence length="145" mass="15928">MNRIPDRQPQSMTDDLNAPVTMLGVGVVVRNGDAWLLGQRKSTWGHDTWAFPGGKVDAGEDPLAAAARELREETGLELVEAQAAGWASGWLEAGRVRHVTLFVEAAAPGTPVVVEPDKCAQWAWFTRDALPADLFEPTRLYFETR</sequence>
<dbReference type="PROSITE" id="PS00893">
    <property type="entry name" value="NUDIX_BOX"/>
    <property type="match status" value="1"/>
</dbReference>
<dbReference type="CDD" id="cd04678">
    <property type="entry name" value="NUDIX_MTH2_Nudt15"/>
    <property type="match status" value="1"/>
</dbReference>
<dbReference type="PANTHER" id="PTHR16099:SF5">
    <property type="entry name" value="NUCLEOTIDE TRIPHOSPHATE DIPHOSPHATASE NUDT15"/>
    <property type="match status" value="1"/>
</dbReference>
<dbReference type="InterPro" id="IPR015797">
    <property type="entry name" value="NUDIX_hydrolase-like_dom_sf"/>
</dbReference>
<dbReference type="PRINTS" id="PR00502">
    <property type="entry name" value="NUDIXFAMILY"/>
</dbReference>
<dbReference type="SUPFAM" id="SSF55811">
    <property type="entry name" value="Nudix"/>
    <property type="match status" value="1"/>
</dbReference>
<dbReference type="InterPro" id="IPR020476">
    <property type="entry name" value="Nudix_hydrolase"/>
</dbReference>
<dbReference type="AlphaFoldDB" id="A0A4R5L9L9"/>
<gene>
    <name evidence="5" type="ORF">E1N52_24270</name>
</gene>